<organism evidence="1 2">
    <name type="scientific">Actinoplanes nipponensis</name>
    <dbReference type="NCBI Taxonomy" id="135950"/>
    <lineage>
        <taxon>Bacteria</taxon>
        <taxon>Bacillati</taxon>
        <taxon>Actinomycetota</taxon>
        <taxon>Actinomycetes</taxon>
        <taxon>Micromonosporales</taxon>
        <taxon>Micromonosporaceae</taxon>
        <taxon>Actinoplanes</taxon>
    </lineage>
</organism>
<reference evidence="1" key="1">
    <citation type="submission" date="2021-01" db="EMBL/GenBank/DDBJ databases">
        <title>Whole genome shotgun sequence of Actinoplanes nipponensis NBRC 14063.</title>
        <authorList>
            <person name="Komaki H."/>
            <person name="Tamura T."/>
        </authorList>
    </citation>
    <scope>NUCLEOTIDE SEQUENCE</scope>
    <source>
        <strain evidence="1">NBRC 14063</strain>
    </source>
</reference>
<name>A0A919JAL1_9ACTN</name>
<accession>A0A919JAL1</accession>
<dbReference type="Proteomes" id="UP000647172">
    <property type="component" value="Unassembled WGS sequence"/>
</dbReference>
<dbReference type="EMBL" id="BOMQ01000008">
    <property type="protein sequence ID" value="GIE47158.1"/>
    <property type="molecule type" value="Genomic_DNA"/>
</dbReference>
<dbReference type="PANTHER" id="PTHR39441">
    <property type="entry name" value="DUF2252 DOMAIN-CONTAINING PROTEIN"/>
    <property type="match status" value="1"/>
</dbReference>
<dbReference type="Pfam" id="PF10009">
    <property type="entry name" value="DUF2252"/>
    <property type="match status" value="1"/>
</dbReference>
<dbReference type="AlphaFoldDB" id="A0A919JAL1"/>
<dbReference type="InterPro" id="IPR018721">
    <property type="entry name" value="DUF2252"/>
</dbReference>
<dbReference type="PANTHER" id="PTHR39441:SF1">
    <property type="entry name" value="DUF2252 DOMAIN-CONTAINING PROTEIN"/>
    <property type="match status" value="1"/>
</dbReference>
<evidence type="ECO:0000313" key="1">
    <source>
        <dbReference type="EMBL" id="GIE47158.1"/>
    </source>
</evidence>
<evidence type="ECO:0008006" key="3">
    <source>
        <dbReference type="Google" id="ProtNLM"/>
    </source>
</evidence>
<comment type="caution">
    <text evidence="1">The sequence shown here is derived from an EMBL/GenBank/DDBJ whole genome shotgun (WGS) entry which is preliminary data.</text>
</comment>
<sequence length="176" mass="19476">MGSVGTRCWVVLLSGRDENDPLLLQVKEAPPSVLAGQVPDVTVTGWRSEGERVVTGQRLMQATGDIFLGWQTVTGIDGRTRDFYVRQLRDWKGSAVVETMDPEAMRVYGALCGWTLARAHARTGDRIAIAGYLGDSVAFDRALVEFAEHYADRNERDYDLLEEAARAGRIPVHRGV</sequence>
<proteinExistence type="predicted"/>
<dbReference type="RefSeq" id="WP_377880033.1">
    <property type="nucleotide sequence ID" value="NZ_JBHMDK010000001.1"/>
</dbReference>
<protein>
    <recommendedName>
        <fullName evidence="3">DUF2252 domain-containing protein</fullName>
    </recommendedName>
</protein>
<gene>
    <name evidence="1" type="ORF">Ani05nite_06920</name>
</gene>
<evidence type="ECO:0000313" key="2">
    <source>
        <dbReference type="Proteomes" id="UP000647172"/>
    </source>
</evidence>
<keyword evidence="2" id="KW-1185">Reference proteome</keyword>